<comment type="caution">
    <text evidence="3">The sequence shown here is derived from an EMBL/GenBank/DDBJ whole genome shotgun (WGS) entry which is preliminary data.</text>
</comment>
<dbReference type="OrthoDB" id="938199at2759"/>
<evidence type="ECO:0000313" key="3">
    <source>
        <dbReference type="EMBL" id="GER49892.1"/>
    </source>
</evidence>
<keyword evidence="1" id="KW-0677">Repeat</keyword>
<dbReference type="InterPro" id="IPR004146">
    <property type="entry name" value="DC1"/>
</dbReference>
<dbReference type="Proteomes" id="UP000325081">
    <property type="component" value="Unassembled WGS sequence"/>
</dbReference>
<accession>A0A5A7QY13</accession>
<name>A0A5A7QY13_STRAF</name>
<dbReference type="InterPro" id="IPR046349">
    <property type="entry name" value="C1-like_sf"/>
</dbReference>
<sequence>MRRGLLRILHAIPYTEIENMADPDDVNSWTCSACRLPIFSTPFVVDKSRGSNLLLHNKCSDESLPPKLTAGHTMHPRGALGSRRGGTSLPKMFVDLWEQILRVPDRSHKHRLTAVKRPTMSMSSHSFVCGACGKKHAPPVKDAVKAYTCTSCDFWIHPDCTLLPNTIVDTACHEHPLLLGFSVTRFNQSCKICTLEITTFGFYACVVCRYYVHIDCGVNSRHHRFKPVFQKFDDYCSFRPKVATKPFNIFECAVCKCKCNGSAYFIEGGEQKYIDVVCALMPHLITHRAHGKAHILQGKLEIDRGGEEEETGLCEICKKGIDWIKWHYGCEECGQYFHANCIPCLNRLSKIKFGFEVSVRCHGCPVACVRAVSVDGYLCGHCGKNIRESDDIAFECSKCYFRMDKGCVQELMKGT</sequence>
<feature type="domain" description="DC1" evidence="2">
    <location>
        <begin position="305"/>
        <end position="342"/>
    </location>
</feature>
<gene>
    <name evidence="3" type="ORF">STAS_27162</name>
</gene>
<dbReference type="InterPro" id="IPR053192">
    <property type="entry name" value="Vacuole_Formation_Reg"/>
</dbReference>
<feature type="domain" description="DC1" evidence="2">
    <location>
        <begin position="107"/>
        <end position="160"/>
    </location>
</feature>
<dbReference type="SUPFAM" id="SSF57889">
    <property type="entry name" value="Cysteine-rich domain"/>
    <property type="match status" value="2"/>
</dbReference>
<evidence type="ECO:0000313" key="4">
    <source>
        <dbReference type="Proteomes" id="UP000325081"/>
    </source>
</evidence>
<dbReference type="Pfam" id="PF03107">
    <property type="entry name" value="C1_2"/>
    <property type="match status" value="3"/>
</dbReference>
<evidence type="ECO:0000256" key="1">
    <source>
        <dbReference type="ARBA" id="ARBA00022737"/>
    </source>
</evidence>
<evidence type="ECO:0000259" key="2">
    <source>
        <dbReference type="Pfam" id="PF03107"/>
    </source>
</evidence>
<keyword evidence="4" id="KW-1185">Reference proteome</keyword>
<feature type="domain" description="DC1" evidence="2">
    <location>
        <begin position="172"/>
        <end position="216"/>
    </location>
</feature>
<protein>
    <submittedName>
        <fullName evidence="3">Cysteine/Histidine-rich C1 domain family protein</fullName>
    </submittedName>
</protein>
<dbReference type="PANTHER" id="PTHR32410">
    <property type="entry name" value="CYSTEINE/HISTIDINE-RICH C1 DOMAIN FAMILY PROTEIN"/>
    <property type="match status" value="1"/>
</dbReference>
<proteinExistence type="predicted"/>
<reference evidence="4" key="1">
    <citation type="journal article" date="2019" name="Curr. Biol.">
        <title>Genome Sequence of Striga asiatica Provides Insight into the Evolution of Plant Parasitism.</title>
        <authorList>
            <person name="Yoshida S."/>
            <person name="Kim S."/>
            <person name="Wafula E.K."/>
            <person name="Tanskanen J."/>
            <person name="Kim Y.M."/>
            <person name="Honaas L."/>
            <person name="Yang Z."/>
            <person name="Spallek T."/>
            <person name="Conn C.E."/>
            <person name="Ichihashi Y."/>
            <person name="Cheong K."/>
            <person name="Cui S."/>
            <person name="Der J.P."/>
            <person name="Gundlach H."/>
            <person name="Jiao Y."/>
            <person name="Hori C."/>
            <person name="Ishida J.K."/>
            <person name="Kasahara H."/>
            <person name="Kiba T."/>
            <person name="Kim M.S."/>
            <person name="Koo N."/>
            <person name="Laohavisit A."/>
            <person name="Lee Y.H."/>
            <person name="Lumba S."/>
            <person name="McCourt P."/>
            <person name="Mortimer J.C."/>
            <person name="Mutuku J.M."/>
            <person name="Nomura T."/>
            <person name="Sasaki-Sekimoto Y."/>
            <person name="Seto Y."/>
            <person name="Wang Y."/>
            <person name="Wakatake T."/>
            <person name="Sakakibara H."/>
            <person name="Demura T."/>
            <person name="Yamaguchi S."/>
            <person name="Yoneyama K."/>
            <person name="Manabe R.I."/>
            <person name="Nelson D.C."/>
            <person name="Schulman A.H."/>
            <person name="Timko M.P."/>
            <person name="dePamphilis C.W."/>
            <person name="Choi D."/>
            <person name="Shirasu K."/>
        </authorList>
    </citation>
    <scope>NUCLEOTIDE SEQUENCE [LARGE SCALE GENOMIC DNA]</scope>
    <source>
        <strain evidence="4">cv. UVA1</strain>
    </source>
</reference>
<organism evidence="3 4">
    <name type="scientific">Striga asiatica</name>
    <name type="common">Asiatic witchweed</name>
    <name type="synonym">Buchnera asiatica</name>
    <dbReference type="NCBI Taxonomy" id="4170"/>
    <lineage>
        <taxon>Eukaryota</taxon>
        <taxon>Viridiplantae</taxon>
        <taxon>Streptophyta</taxon>
        <taxon>Embryophyta</taxon>
        <taxon>Tracheophyta</taxon>
        <taxon>Spermatophyta</taxon>
        <taxon>Magnoliopsida</taxon>
        <taxon>eudicotyledons</taxon>
        <taxon>Gunneridae</taxon>
        <taxon>Pentapetalae</taxon>
        <taxon>asterids</taxon>
        <taxon>lamiids</taxon>
        <taxon>Lamiales</taxon>
        <taxon>Orobanchaceae</taxon>
        <taxon>Buchnereae</taxon>
        <taxon>Striga</taxon>
    </lineage>
</organism>
<dbReference type="AlphaFoldDB" id="A0A5A7QY13"/>
<dbReference type="EMBL" id="BKCP01008849">
    <property type="protein sequence ID" value="GER49892.1"/>
    <property type="molecule type" value="Genomic_DNA"/>
</dbReference>